<evidence type="ECO:0000313" key="9">
    <source>
        <dbReference type="EMBL" id="GBO08732.1"/>
    </source>
</evidence>
<keyword evidence="4 7" id="KW-0863">Zinc-finger</keyword>
<dbReference type="SMART" id="SM00355">
    <property type="entry name" value="ZnF_C2H2"/>
    <property type="match status" value="4"/>
</dbReference>
<evidence type="ECO:0000313" key="10">
    <source>
        <dbReference type="Proteomes" id="UP000499080"/>
    </source>
</evidence>
<dbReference type="SUPFAM" id="SSF57667">
    <property type="entry name" value="beta-beta-alpha zinc fingers"/>
    <property type="match status" value="2"/>
</dbReference>
<feature type="domain" description="C2H2-type" evidence="8">
    <location>
        <begin position="143"/>
        <end position="170"/>
    </location>
</feature>
<name>A0A4Y2U7V4_ARAVE</name>
<dbReference type="GO" id="GO:0010468">
    <property type="term" value="P:regulation of gene expression"/>
    <property type="evidence" value="ECO:0007669"/>
    <property type="project" value="TreeGrafter"/>
</dbReference>
<comment type="caution">
    <text evidence="9">The sequence shown here is derived from an EMBL/GenBank/DDBJ whole genome shotgun (WGS) entry which is preliminary data.</text>
</comment>
<evidence type="ECO:0000256" key="7">
    <source>
        <dbReference type="PROSITE-ProRule" id="PRU00042"/>
    </source>
</evidence>
<keyword evidence="5" id="KW-0862">Zinc</keyword>
<dbReference type="Proteomes" id="UP000499080">
    <property type="component" value="Unassembled WGS sequence"/>
</dbReference>
<feature type="non-terminal residue" evidence="9">
    <location>
        <position position="172"/>
    </location>
</feature>
<keyword evidence="2" id="KW-0479">Metal-binding</keyword>
<proteinExistence type="predicted"/>
<dbReference type="Gene3D" id="3.30.160.60">
    <property type="entry name" value="Classic Zinc Finger"/>
    <property type="match status" value="3"/>
</dbReference>
<evidence type="ECO:0000256" key="4">
    <source>
        <dbReference type="ARBA" id="ARBA00022771"/>
    </source>
</evidence>
<dbReference type="InterPro" id="IPR013087">
    <property type="entry name" value="Znf_C2H2_type"/>
</dbReference>
<evidence type="ECO:0000256" key="1">
    <source>
        <dbReference type="ARBA" id="ARBA00004123"/>
    </source>
</evidence>
<dbReference type="InterPro" id="IPR050331">
    <property type="entry name" value="Zinc_finger"/>
</dbReference>
<protein>
    <submittedName>
        <fullName evidence="9">Zinc finger protein 425</fullName>
    </submittedName>
</protein>
<dbReference type="OrthoDB" id="10039931at2759"/>
<feature type="domain" description="C2H2-type" evidence="8">
    <location>
        <begin position="59"/>
        <end position="86"/>
    </location>
</feature>
<keyword evidence="6" id="KW-0539">Nucleus</keyword>
<gene>
    <name evidence="9" type="primary">ZNF425_2</name>
    <name evidence="9" type="ORF">AVEN_199522_1</name>
</gene>
<evidence type="ECO:0000256" key="6">
    <source>
        <dbReference type="ARBA" id="ARBA00023242"/>
    </source>
</evidence>
<dbReference type="Pfam" id="PF00096">
    <property type="entry name" value="zf-C2H2"/>
    <property type="match status" value="3"/>
</dbReference>
<evidence type="ECO:0000256" key="2">
    <source>
        <dbReference type="ARBA" id="ARBA00022723"/>
    </source>
</evidence>
<keyword evidence="10" id="KW-1185">Reference proteome</keyword>
<dbReference type="EMBL" id="BGPR01034386">
    <property type="protein sequence ID" value="GBO08732.1"/>
    <property type="molecule type" value="Genomic_DNA"/>
</dbReference>
<dbReference type="PROSITE" id="PS00028">
    <property type="entry name" value="ZINC_FINGER_C2H2_1"/>
    <property type="match status" value="3"/>
</dbReference>
<dbReference type="PROSITE" id="PS50157">
    <property type="entry name" value="ZINC_FINGER_C2H2_2"/>
    <property type="match status" value="4"/>
</dbReference>
<feature type="domain" description="C2H2-type" evidence="8">
    <location>
        <begin position="115"/>
        <end position="142"/>
    </location>
</feature>
<dbReference type="FunFam" id="3.30.160.60:FF:000100">
    <property type="entry name" value="Zinc finger 45-like"/>
    <property type="match status" value="1"/>
</dbReference>
<dbReference type="PANTHER" id="PTHR16515">
    <property type="entry name" value="PR DOMAIN ZINC FINGER PROTEIN"/>
    <property type="match status" value="1"/>
</dbReference>
<dbReference type="GO" id="GO:0005634">
    <property type="term" value="C:nucleus"/>
    <property type="evidence" value="ECO:0007669"/>
    <property type="project" value="UniProtKB-SubCell"/>
</dbReference>
<dbReference type="PANTHER" id="PTHR16515:SF49">
    <property type="entry name" value="GASTRULA ZINC FINGER PROTEIN XLCGF49.1-LIKE-RELATED"/>
    <property type="match status" value="1"/>
</dbReference>
<dbReference type="InterPro" id="IPR036236">
    <property type="entry name" value="Znf_C2H2_sf"/>
</dbReference>
<sequence length="172" mass="20475">MDKVMSYVCDLCKKNISSRKTRHKIYCCVSSLESSFVCAECSTPFSMGYEVTDREQLSYACEECDKVFYSKIGLKYYSYEHSNAWPYQCKQCGKGFGWKSLLKRHMPKHSDEKNYKCDICHSAFKFKPHLITHMNIHDEQKCFRCQQCDKFFPSKRRLKMHMTKHSDRRPHT</sequence>
<evidence type="ECO:0000256" key="5">
    <source>
        <dbReference type="ARBA" id="ARBA00022833"/>
    </source>
</evidence>
<reference evidence="9 10" key="1">
    <citation type="journal article" date="2019" name="Sci. Rep.">
        <title>Orb-weaving spider Araneus ventricosus genome elucidates the spidroin gene catalogue.</title>
        <authorList>
            <person name="Kono N."/>
            <person name="Nakamura H."/>
            <person name="Ohtoshi R."/>
            <person name="Moran D.A.P."/>
            <person name="Shinohara A."/>
            <person name="Yoshida Y."/>
            <person name="Fujiwara M."/>
            <person name="Mori M."/>
            <person name="Tomita M."/>
            <person name="Arakawa K."/>
        </authorList>
    </citation>
    <scope>NUCLEOTIDE SEQUENCE [LARGE SCALE GENOMIC DNA]</scope>
</reference>
<evidence type="ECO:0000259" key="8">
    <source>
        <dbReference type="PROSITE" id="PS50157"/>
    </source>
</evidence>
<dbReference type="FunFam" id="3.30.160.60:FF:000161">
    <property type="entry name" value="Zinc finger protein 366"/>
    <property type="match status" value="1"/>
</dbReference>
<feature type="domain" description="C2H2-type" evidence="8">
    <location>
        <begin position="87"/>
        <end position="114"/>
    </location>
</feature>
<accession>A0A4Y2U7V4</accession>
<keyword evidence="3" id="KW-0677">Repeat</keyword>
<evidence type="ECO:0000256" key="3">
    <source>
        <dbReference type="ARBA" id="ARBA00022737"/>
    </source>
</evidence>
<organism evidence="9 10">
    <name type="scientific">Araneus ventricosus</name>
    <name type="common">Orbweaver spider</name>
    <name type="synonym">Epeira ventricosa</name>
    <dbReference type="NCBI Taxonomy" id="182803"/>
    <lineage>
        <taxon>Eukaryota</taxon>
        <taxon>Metazoa</taxon>
        <taxon>Ecdysozoa</taxon>
        <taxon>Arthropoda</taxon>
        <taxon>Chelicerata</taxon>
        <taxon>Arachnida</taxon>
        <taxon>Araneae</taxon>
        <taxon>Araneomorphae</taxon>
        <taxon>Entelegynae</taxon>
        <taxon>Araneoidea</taxon>
        <taxon>Araneidae</taxon>
        <taxon>Araneus</taxon>
    </lineage>
</organism>
<dbReference type="GO" id="GO:0008270">
    <property type="term" value="F:zinc ion binding"/>
    <property type="evidence" value="ECO:0007669"/>
    <property type="project" value="UniProtKB-KW"/>
</dbReference>
<comment type="subcellular location">
    <subcellularLocation>
        <location evidence="1">Nucleus</location>
    </subcellularLocation>
</comment>
<dbReference type="AlphaFoldDB" id="A0A4Y2U7V4"/>